<accession>A0A553V0Q2</accession>
<comment type="caution">
    <text evidence="3">The sequence shown here is derived from an EMBL/GenBank/DDBJ whole genome shotgun (WGS) entry which is preliminary data.</text>
</comment>
<gene>
    <name evidence="3" type="ORF">FNE76_02890</name>
</gene>
<name>A0A553V0Q2_9HELI</name>
<dbReference type="AlphaFoldDB" id="A0A553V0Q2"/>
<feature type="region of interest" description="Disordered" evidence="2">
    <location>
        <begin position="110"/>
        <end position="143"/>
    </location>
</feature>
<evidence type="ECO:0000313" key="4">
    <source>
        <dbReference type="Proteomes" id="UP000319322"/>
    </source>
</evidence>
<dbReference type="PANTHER" id="PTHR35024:SF4">
    <property type="entry name" value="POLYMER-FORMING CYTOSKELETAL PROTEIN"/>
    <property type="match status" value="1"/>
</dbReference>
<dbReference type="PANTHER" id="PTHR35024">
    <property type="entry name" value="HYPOTHETICAL CYTOSOLIC PROTEIN"/>
    <property type="match status" value="1"/>
</dbReference>
<dbReference type="Proteomes" id="UP000319322">
    <property type="component" value="Unassembled WGS sequence"/>
</dbReference>
<keyword evidence="4" id="KW-1185">Reference proteome</keyword>
<sequence length="143" mass="15076">MAIFTNDYKQPANGSVTIVAQGTKVKGEVDIDCHLHVDGMLEGTIHSSSTVVIGKNGVVVGDLVAARLVVSGKFMGNAQADLIEIMPFGYVDGKIVSAELVIERKGILSGESRPKGEMSSNLLQDKSPETPILAPKDKANDPS</sequence>
<dbReference type="EMBL" id="VKGC01000004">
    <property type="protein sequence ID" value="TSA86046.1"/>
    <property type="molecule type" value="Genomic_DNA"/>
</dbReference>
<proteinExistence type="inferred from homology"/>
<organism evidence="3 4">
    <name type="scientific">Helicobacter mehlei</name>
    <dbReference type="NCBI Taxonomy" id="2316080"/>
    <lineage>
        <taxon>Bacteria</taxon>
        <taxon>Pseudomonadati</taxon>
        <taxon>Campylobacterota</taxon>
        <taxon>Epsilonproteobacteria</taxon>
        <taxon>Campylobacterales</taxon>
        <taxon>Helicobacteraceae</taxon>
        <taxon>Helicobacter</taxon>
    </lineage>
</organism>
<comment type="similarity">
    <text evidence="1">Belongs to the bactofilin family.</text>
</comment>
<reference evidence="3" key="1">
    <citation type="submission" date="2019-07" db="EMBL/GenBank/DDBJ databases">
        <title>Helicobacter labacensis sp. nov., Helicobacter mehlei sp. nov. and Helicobacter vulpis sp. nov., isolated from gastric mucosa of red fox (Vulpis vulpis).</title>
        <authorList>
            <person name="Kusar D."/>
            <person name="Gruntar I."/>
            <person name="Pate M."/>
            <person name="Zajc U."/>
            <person name="Ocepek M."/>
        </authorList>
    </citation>
    <scope>NUCLEOTIDE SEQUENCE [LARGE SCALE GENOMIC DNA]</scope>
    <source>
        <strain evidence="3">L8b</strain>
    </source>
</reference>
<dbReference type="OrthoDB" id="5327254at2"/>
<dbReference type="Pfam" id="PF04519">
    <property type="entry name" value="Bactofilin"/>
    <property type="match status" value="1"/>
</dbReference>
<evidence type="ECO:0000256" key="2">
    <source>
        <dbReference type="SAM" id="MobiDB-lite"/>
    </source>
</evidence>
<reference evidence="3" key="2">
    <citation type="submission" date="2019-07" db="EMBL/GenBank/DDBJ databases">
        <authorList>
            <person name="Papic B."/>
        </authorList>
    </citation>
    <scope>NUCLEOTIDE SEQUENCE [LARGE SCALE GENOMIC DNA]</scope>
    <source>
        <strain evidence="3">L8b</strain>
    </source>
</reference>
<evidence type="ECO:0000313" key="3">
    <source>
        <dbReference type="EMBL" id="TSA86046.1"/>
    </source>
</evidence>
<evidence type="ECO:0000256" key="1">
    <source>
        <dbReference type="ARBA" id="ARBA00044755"/>
    </source>
</evidence>
<protein>
    <submittedName>
        <fullName evidence="3">Polymer-forming cytoskeletal protein</fullName>
    </submittedName>
</protein>
<dbReference type="RefSeq" id="WP_120947856.1">
    <property type="nucleotide sequence ID" value="NZ_QXQP01000001.1"/>
</dbReference>
<dbReference type="InterPro" id="IPR007607">
    <property type="entry name" value="BacA/B"/>
</dbReference>